<dbReference type="PIRSF" id="PIRSF002162">
    <property type="entry name" value="Ribosomal_L6"/>
    <property type="match status" value="1"/>
</dbReference>
<dbReference type="GO" id="GO:0003735">
    <property type="term" value="F:structural constituent of ribosome"/>
    <property type="evidence" value="ECO:0007669"/>
    <property type="project" value="UniProtKB-UniRule"/>
</dbReference>
<keyword evidence="2 4" id="KW-0689">Ribosomal protein</keyword>
<evidence type="ECO:0000256" key="1">
    <source>
        <dbReference type="ARBA" id="ARBA00009356"/>
    </source>
</evidence>
<dbReference type="GO" id="GO:0019843">
    <property type="term" value="F:rRNA binding"/>
    <property type="evidence" value="ECO:0007669"/>
    <property type="project" value="UniProtKB-UniRule"/>
</dbReference>
<comment type="subunit">
    <text evidence="4">Part of the 50S ribosomal subunit.</text>
</comment>
<comment type="caution">
    <text evidence="8">The sequence shown here is derived from an EMBL/GenBank/DDBJ whole genome shotgun (WGS) entry which is preliminary data.</text>
</comment>
<dbReference type="PROSITE" id="PS00525">
    <property type="entry name" value="RIBOSOMAL_L6_1"/>
    <property type="match status" value="1"/>
</dbReference>
<dbReference type="InterPro" id="IPR020040">
    <property type="entry name" value="Ribosomal_uL6_a/b-dom"/>
</dbReference>
<dbReference type="PANTHER" id="PTHR11655">
    <property type="entry name" value="60S/50S RIBOSOMAL PROTEIN L6/L9"/>
    <property type="match status" value="1"/>
</dbReference>
<comment type="similarity">
    <text evidence="1 4 5">Belongs to the universal ribosomal protein uL6 family.</text>
</comment>
<dbReference type="AlphaFoldDB" id="A0A1F6BE84"/>
<dbReference type="STRING" id="1798401.A2363_02285"/>
<dbReference type="GO" id="GO:0022625">
    <property type="term" value="C:cytosolic large ribosomal subunit"/>
    <property type="evidence" value="ECO:0007669"/>
    <property type="project" value="UniProtKB-UniRule"/>
</dbReference>
<dbReference type="InterPro" id="IPR002358">
    <property type="entry name" value="Ribosomal_uL6_CS"/>
</dbReference>
<organism evidence="8 9">
    <name type="scientific">Candidatus Gottesmanbacteria bacterium RIFOXYB1_FULL_47_11</name>
    <dbReference type="NCBI Taxonomy" id="1798401"/>
    <lineage>
        <taxon>Bacteria</taxon>
        <taxon>Candidatus Gottesmaniibacteriota</taxon>
    </lineage>
</organism>
<dbReference type="HAMAP" id="MF_01365_B">
    <property type="entry name" value="Ribosomal_uL6_B"/>
    <property type="match status" value="1"/>
</dbReference>
<evidence type="ECO:0000256" key="2">
    <source>
        <dbReference type="ARBA" id="ARBA00022980"/>
    </source>
</evidence>
<evidence type="ECO:0000256" key="5">
    <source>
        <dbReference type="RuleBase" id="RU003869"/>
    </source>
</evidence>
<dbReference type="InterPro" id="IPR019906">
    <property type="entry name" value="Ribosomal_uL6_bac-type"/>
</dbReference>
<dbReference type="Proteomes" id="UP000176186">
    <property type="component" value="Unassembled WGS sequence"/>
</dbReference>
<dbReference type="Pfam" id="PF00347">
    <property type="entry name" value="Ribosomal_L6"/>
    <property type="match status" value="2"/>
</dbReference>
<dbReference type="InterPro" id="IPR000702">
    <property type="entry name" value="Ribosomal_uL6-like"/>
</dbReference>
<protein>
    <recommendedName>
        <fullName evidence="4">Large ribosomal subunit protein uL6</fullName>
    </recommendedName>
</protein>
<feature type="domain" description="Large ribosomal subunit protein uL6 alpha-beta" evidence="7">
    <location>
        <begin position="11"/>
        <end position="82"/>
    </location>
</feature>
<evidence type="ECO:0000313" key="9">
    <source>
        <dbReference type="Proteomes" id="UP000176186"/>
    </source>
</evidence>
<evidence type="ECO:0000259" key="7">
    <source>
        <dbReference type="Pfam" id="PF00347"/>
    </source>
</evidence>
<proteinExistence type="inferred from homology"/>
<dbReference type="PRINTS" id="PR00059">
    <property type="entry name" value="RIBOSOMALL6"/>
</dbReference>
<feature type="domain" description="Large ribosomal subunit protein uL6 alpha-beta" evidence="7">
    <location>
        <begin position="91"/>
        <end position="163"/>
    </location>
</feature>
<reference evidence="8 9" key="1">
    <citation type="journal article" date="2016" name="Nat. Commun.">
        <title>Thousands of microbial genomes shed light on interconnected biogeochemical processes in an aquifer system.</title>
        <authorList>
            <person name="Anantharaman K."/>
            <person name="Brown C.T."/>
            <person name="Hug L.A."/>
            <person name="Sharon I."/>
            <person name="Castelle C.J."/>
            <person name="Probst A.J."/>
            <person name="Thomas B.C."/>
            <person name="Singh A."/>
            <person name="Wilkins M.J."/>
            <person name="Karaoz U."/>
            <person name="Brodie E.L."/>
            <person name="Williams K.H."/>
            <person name="Hubbard S.S."/>
            <person name="Banfield J.F."/>
        </authorList>
    </citation>
    <scope>NUCLEOTIDE SEQUENCE [LARGE SCALE GENOMIC DNA]</scope>
</reference>
<dbReference type="NCBIfam" id="TIGR03654">
    <property type="entry name" value="L6_bact"/>
    <property type="match status" value="1"/>
</dbReference>
<dbReference type="SUPFAM" id="SSF56053">
    <property type="entry name" value="Ribosomal protein L6"/>
    <property type="match status" value="2"/>
</dbReference>
<dbReference type="Gene3D" id="3.90.930.12">
    <property type="entry name" value="Ribosomal protein L6, alpha-beta domain"/>
    <property type="match status" value="2"/>
</dbReference>
<dbReference type="EMBL" id="MFKE01000016">
    <property type="protein sequence ID" value="OGG35235.1"/>
    <property type="molecule type" value="Genomic_DNA"/>
</dbReference>
<keyword evidence="4 6" id="KW-0694">RNA-binding</keyword>
<evidence type="ECO:0000313" key="8">
    <source>
        <dbReference type="EMBL" id="OGG35235.1"/>
    </source>
</evidence>
<accession>A0A1F6BE84</accession>
<keyword evidence="3 4" id="KW-0687">Ribonucleoprotein</keyword>
<dbReference type="FunFam" id="3.90.930.12:FF:000001">
    <property type="entry name" value="50S ribosomal protein L6"/>
    <property type="match status" value="1"/>
</dbReference>
<gene>
    <name evidence="4" type="primary">rplF</name>
    <name evidence="8" type="ORF">A2363_02285</name>
</gene>
<name>A0A1F6BE84_9BACT</name>
<dbReference type="InterPro" id="IPR036789">
    <property type="entry name" value="Ribosomal_uL6-like_a/b-dom_sf"/>
</dbReference>
<evidence type="ECO:0000256" key="3">
    <source>
        <dbReference type="ARBA" id="ARBA00023274"/>
    </source>
</evidence>
<dbReference type="GO" id="GO:0002181">
    <property type="term" value="P:cytoplasmic translation"/>
    <property type="evidence" value="ECO:0007669"/>
    <property type="project" value="TreeGrafter"/>
</dbReference>
<comment type="function">
    <text evidence="4 6">This protein binds to the 23S rRNA, and is important in its secondary structure. It is located near the subunit interface in the base of the L7/L12 stalk, and near the tRNA binding site of the peptidyltransferase center.</text>
</comment>
<sequence length="186" mass="19448">MSRIGNAIIIVPKEATVTAMAHTVSVSGPKGQLSMAVPSGVSVKNTDGKIEVTRTRDDKKNRALHGYVRAQIANFIIGVTRGWTKTLELSGVGYRAALTGTDITLNVGFSHPVVISPPPGITFAAGEGKIVVSGIDKQLVGEVAAKIREIKKPEPYKGKGIKYQGEHIRKKAGKAAKAVGGAPGAK</sequence>
<dbReference type="PANTHER" id="PTHR11655:SF14">
    <property type="entry name" value="LARGE RIBOSOMAL SUBUNIT PROTEIN UL6M"/>
    <property type="match status" value="1"/>
</dbReference>
<evidence type="ECO:0000256" key="4">
    <source>
        <dbReference type="HAMAP-Rule" id="MF_01365"/>
    </source>
</evidence>
<keyword evidence="4 6" id="KW-0699">rRNA-binding</keyword>
<evidence type="ECO:0000256" key="6">
    <source>
        <dbReference type="RuleBase" id="RU003870"/>
    </source>
</evidence>